<keyword evidence="4" id="KW-1185">Reference proteome</keyword>
<reference evidence="3 4" key="1">
    <citation type="submission" date="2018-11" db="EMBL/GenBank/DDBJ databases">
        <title>Genome sequence of Apiotrichum porosum DSM 27194.</title>
        <authorList>
            <person name="Aliyu H."/>
            <person name="Gorte O."/>
            <person name="Ochsenreither K."/>
        </authorList>
    </citation>
    <scope>NUCLEOTIDE SEQUENCE [LARGE SCALE GENOMIC DNA]</scope>
    <source>
        <strain evidence="3 4">DSM 27194</strain>
    </source>
</reference>
<dbReference type="STRING" id="105984.A0A427XT77"/>
<dbReference type="RefSeq" id="XP_028476406.1">
    <property type="nucleotide sequence ID" value="XM_028623473.1"/>
</dbReference>
<dbReference type="InterPro" id="IPR038595">
    <property type="entry name" value="LOR_sf"/>
</dbReference>
<dbReference type="GeneID" id="39592691"/>
<dbReference type="AlphaFoldDB" id="A0A427XT77"/>
<proteinExistence type="inferred from homology"/>
<dbReference type="InterPro" id="IPR007612">
    <property type="entry name" value="LOR"/>
</dbReference>
<dbReference type="Gene3D" id="2.40.160.200">
    <property type="entry name" value="LURP1-related"/>
    <property type="match status" value="1"/>
</dbReference>
<protein>
    <submittedName>
        <fullName evidence="3">Uncharacterized protein</fullName>
    </submittedName>
</protein>
<comment type="caution">
    <text evidence="3">The sequence shown here is derived from an EMBL/GenBank/DDBJ whole genome shotgun (WGS) entry which is preliminary data.</text>
</comment>
<feature type="region of interest" description="Disordered" evidence="2">
    <location>
        <begin position="157"/>
        <end position="179"/>
    </location>
</feature>
<dbReference type="Proteomes" id="UP000279236">
    <property type="component" value="Unassembled WGS sequence"/>
</dbReference>
<dbReference type="EMBL" id="RSCE01000006">
    <property type="protein sequence ID" value="RSH81951.1"/>
    <property type="molecule type" value="Genomic_DNA"/>
</dbReference>
<evidence type="ECO:0000256" key="2">
    <source>
        <dbReference type="SAM" id="MobiDB-lite"/>
    </source>
</evidence>
<evidence type="ECO:0000313" key="3">
    <source>
        <dbReference type="EMBL" id="RSH81951.1"/>
    </source>
</evidence>
<name>A0A427XT77_9TREE</name>
<sequence length="179" mass="19799">MSWKKTPFVITTTDKTPILQCVGHDMFNKKQVILDGQGNHLVRLNSKALPYIAEDAGGNELVRLSNAGRITPKLQPTYLDHFTGLRTELSLVGPLSGDVLDIVAGDKPIARYRKKWDGRDTVHGAATTWLEVAQDVDIVLMAVICISIDEFREAQRKARNNHESGPGRLGTLTKSSMTF</sequence>
<dbReference type="InterPro" id="IPR025659">
    <property type="entry name" value="Tubby-like_C"/>
</dbReference>
<comment type="similarity">
    <text evidence="1">Belongs to the LOR family.</text>
</comment>
<gene>
    <name evidence="3" type="ORF">EHS24_008148</name>
</gene>
<organism evidence="3 4">
    <name type="scientific">Apiotrichum porosum</name>
    <dbReference type="NCBI Taxonomy" id="105984"/>
    <lineage>
        <taxon>Eukaryota</taxon>
        <taxon>Fungi</taxon>
        <taxon>Dikarya</taxon>
        <taxon>Basidiomycota</taxon>
        <taxon>Agaricomycotina</taxon>
        <taxon>Tremellomycetes</taxon>
        <taxon>Trichosporonales</taxon>
        <taxon>Trichosporonaceae</taxon>
        <taxon>Apiotrichum</taxon>
    </lineage>
</organism>
<evidence type="ECO:0000313" key="4">
    <source>
        <dbReference type="Proteomes" id="UP000279236"/>
    </source>
</evidence>
<dbReference type="OrthoDB" id="97518at2759"/>
<dbReference type="Pfam" id="PF04525">
    <property type="entry name" value="LOR"/>
    <property type="match status" value="1"/>
</dbReference>
<dbReference type="SUPFAM" id="SSF54518">
    <property type="entry name" value="Tubby C-terminal domain-like"/>
    <property type="match status" value="1"/>
</dbReference>
<accession>A0A427XT77</accession>
<evidence type="ECO:0000256" key="1">
    <source>
        <dbReference type="ARBA" id="ARBA00005437"/>
    </source>
</evidence>